<comment type="caution">
    <text evidence="2">The sequence shown here is derived from an EMBL/GenBank/DDBJ whole genome shotgun (WGS) entry which is preliminary data.</text>
</comment>
<evidence type="ECO:0000313" key="2">
    <source>
        <dbReference type="EMBL" id="KAG8626403.1"/>
    </source>
</evidence>
<evidence type="ECO:0008006" key="4">
    <source>
        <dbReference type="Google" id="ProtNLM"/>
    </source>
</evidence>
<evidence type="ECO:0000313" key="3">
    <source>
        <dbReference type="Proteomes" id="UP000809789"/>
    </source>
</evidence>
<dbReference type="EMBL" id="JAESVG020000006">
    <property type="protein sequence ID" value="KAG8626403.1"/>
    <property type="molecule type" value="Genomic_DNA"/>
</dbReference>
<protein>
    <recommendedName>
        <fullName evidence="4">F-box domain-containing protein</fullName>
    </recommendedName>
</protein>
<dbReference type="OrthoDB" id="5296720at2759"/>
<proteinExistence type="predicted"/>
<reference evidence="2" key="1">
    <citation type="submission" date="2021-07" db="EMBL/GenBank/DDBJ databases">
        <title>Elsinoe batatas strain:CRI-CJ2 Genome sequencing and assembly.</title>
        <authorList>
            <person name="Huang L."/>
        </authorList>
    </citation>
    <scope>NUCLEOTIDE SEQUENCE</scope>
    <source>
        <strain evidence="2">CRI-CJ2</strain>
    </source>
</reference>
<evidence type="ECO:0000256" key="1">
    <source>
        <dbReference type="SAM" id="MobiDB-lite"/>
    </source>
</evidence>
<gene>
    <name evidence="2" type="ORF">KVT40_005348</name>
</gene>
<dbReference type="AlphaFoldDB" id="A0A8K0L1C3"/>
<name>A0A8K0L1C3_9PEZI</name>
<keyword evidence="3" id="KW-1185">Reference proteome</keyword>
<accession>A0A8K0L1C3</accession>
<sequence length="391" mass="44638">MDELPTEIKLVIAQHVAHLDPDTNRRRIPQLPTSPRKFSGPGHGTLKSLSSLNKQWRVIAKPHLFSRLVLYMGEGVSGNYSTSTRFRLAINDATESLSQLPHRSGAQRGGPIRIESLAIEIDELLVSNSQPLRNPARHSTDIITMFGFWRRIFEAVDPTRLAILAPVSILGYLITTIPNMSDEWAFKDMGMQMLELSQSPDRPYLKKAPENPKNAAWDTEYLFNTRPWKELQLMEGSMLQAYGIYEYFHRQPPTILQGLILPRSEHLESISLHCLFPFSSHVDELHVLSLTHYKRLHFHFSPCPNMSVLDDPSVVGKADMADCWREMEQIYQMLCRHLLTAGEMANMQQFSTGDYAVESIRRILDEGFESVADQGWSSTGDGKWTRPWKHP</sequence>
<dbReference type="Proteomes" id="UP000809789">
    <property type="component" value="Unassembled WGS sequence"/>
</dbReference>
<organism evidence="2 3">
    <name type="scientific">Elsinoe batatas</name>
    <dbReference type="NCBI Taxonomy" id="2601811"/>
    <lineage>
        <taxon>Eukaryota</taxon>
        <taxon>Fungi</taxon>
        <taxon>Dikarya</taxon>
        <taxon>Ascomycota</taxon>
        <taxon>Pezizomycotina</taxon>
        <taxon>Dothideomycetes</taxon>
        <taxon>Dothideomycetidae</taxon>
        <taxon>Myriangiales</taxon>
        <taxon>Elsinoaceae</taxon>
        <taxon>Elsinoe</taxon>
    </lineage>
</organism>
<feature type="region of interest" description="Disordered" evidence="1">
    <location>
        <begin position="24"/>
        <end position="44"/>
    </location>
</feature>